<evidence type="ECO:0000313" key="2">
    <source>
        <dbReference type="Proteomes" id="UP000463700"/>
    </source>
</evidence>
<dbReference type="RefSeq" id="WP_168435745.1">
    <property type="nucleotide sequence ID" value="NZ_VOSW01000034.1"/>
</dbReference>
<comment type="caution">
    <text evidence="1">The sequence shown here is derived from an EMBL/GenBank/DDBJ whole genome shotgun (WGS) entry which is preliminary data.</text>
</comment>
<organism evidence="1 2">
    <name type="scientific">Paraburkholderia madseniana</name>
    <dbReference type="NCBI Taxonomy" id="2599607"/>
    <lineage>
        <taxon>Bacteria</taxon>
        <taxon>Pseudomonadati</taxon>
        <taxon>Pseudomonadota</taxon>
        <taxon>Betaproteobacteria</taxon>
        <taxon>Burkholderiales</taxon>
        <taxon>Burkholderiaceae</taxon>
        <taxon>Paraburkholderia</taxon>
    </lineage>
</organism>
<gene>
    <name evidence="1" type="ORF">FSO04_19245</name>
</gene>
<proteinExistence type="predicted"/>
<evidence type="ECO:0000313" key="1">
    <source>
        <dbReference type="EMBL" id="KAE8758376.1"/>
    </source>
</evidence>
<name>A0A6N6WD31_9BURK</name>
<dbReference type="AlphaFoldDB" id="A0A6N6WD31"/>
<dbReference type="Proteomes" id="UP000463700">
    <property type="component" value="Unassembled WGS sequence"/>
</dbReference>
<dbReference type="EMBL" id="VOSW01000034">
    <property type="protein sequence ID" value="KAE8758376.1"/>
    <property type="molecule type" value="Genomic_DNA"/>
</dbReference>
<reference evidence="1 2" key="1">
    <citation type="journal article" date="2020" name="Int. J. Syst. Evol. Microbiol.">
        <title>Paraburkholderia madseniana sp. nov., a phenolic acid-degrading bacterium isolated from acidic forest soil.</title>
        <authorList>
            <person name="Wilhelm R.C."/>
            <person name="Murphy S.J.L."/>
            <person name="Feriancek N.M."/>
            <person name="Karasz D.C."/>
            <person name="DeRito C.M."/>
            <person name="Newman J.D."/>
            <person name="Buckley D.H."/>
        </authorList>
    </citation>
    <scope>NUCLEOTIDE SEQUENCE [LARGE SCALE GENOMIC DNA]</scope>
    <source>
        <strain evidence="1 2">RP11</strain>
    </source>
</reference>
<protein>
    <submittedName>
        <fullName evidence="1">Uncharacterized protein</fullName>
    </submittedName>
</protein>
<sequence length="64" mass="6668">MIGVSIGPDGPHGFVELFLATAGDEDVGALGDKELRVGKGNRLNETGEPGSREYPLVISVTSLK</sequence>
<accession>A0A6N6WD31</accession>